<evidence type="ECO:0000256" key="2">
    <source>
        <dbReference type="SAM" id="Phobius"/>
    </source>
</evidence>
<name>A0AAD9P4E9_RIDPI</name>
<accession>A0AAD9P4E9</accession>
<proteinExistence type="predicted"/>
<gene>
    <name evidence="3" type="ORF">NP493_148g01036</name>
</gene>
<reference evidence="3" key="1">
    <citation type="journal article" date="2023" name="Mol. Biol. Evol.">
        <title>Third-Generation Sequencing Reveals the Adaptive Role of the Epigenome in Three Deep-Sea Polychaetes.</title>
        <authorList>
            <person name="Perez M."/>
            <person name="Aroh O."/>
            <person name="Sun Y."/>
            <person name="Lan Y."/>
            <person name="Juniper S.K."/>
            <person name="Young C.R."/>
            <person name="Angers B."/>
            <person name="Qian P.Y."/>
        </authorList>
    </citation>
    <scope>NUCLEOTIDE SEQUENCE</scope>
    <source>
        <strain evidence="3">R07B-5</strain>
    </source>
</reference>
<sequence length="118" mass="13168">MSCGCGEYRDPLTGLCADCVEVCRNVGKDCGRLCPCYEDMQHLKQVILDLETKNQWLCGGYSIVAIFCFLLGIGVMLLLYRYKSRSFGNNVPSEDEAGTKMLTPNGNRRPSSVDFVRL</sequence>
<keyword evidence="2" id="KW-0472">Membrane</keyword>
<dbReference type="Proteomes" id="UP001209878">
    <property type="component" value="Unassembled WGS sequence"/>
</dbReference>
<keyword evidence="2" id="KW-0812">Transmembrane</keyword>
<feature type="transmembrane region" description="Helical" evidence="2">
    <location>
        <begin position="60"/>
        <end position="80"/>
    </location>
</feature>
<keyword evidence="4" id="KW-1185">Reference proteome</keyword>
<dbReference type="AlphaFoldDB" id="A0AAD9P4E9"/>
<organism evidence="3 4">
    <name type="scientific">Ridgeia piscesae</name>
    <name type="common">Tubeworm</name>
    <dbReference type="NCBI Taxonomy" id="27915"/>
    <lineage>
        <taxon>Eukaryota</taxon>
        <taxon>Metazoa</taxon>
        <taxon>Spiralia</taxon>
        <taxon>Lophotrochozoa</taxon>
        <taxon>Annelida</taxon>
        <taxon>Polychaeta</taxon>
        <taxon>Sedentaria</taxon>
        <taxon>Canalipalpata</taxon>
        <taxon>Sabellida</taxon>
        <taxon>Siboglinidae</taxon>
        <taxon>Ridgeia</taxon>
    </lineage>
</organism>
<evidence type="ECO:0000313" key="4">
    <source>
        <dbReference type="Proteomes" id="UP001209878"/>
    </source>
</evidence>
<protein>
    <submittedName>
        <fullName evidence="3">Uncharacterized protein</fullName>
    </submittedName>
</protein>
<evidence type="ECO:0000256" key="1">
    <source>
        <dbReference type="SAM" id="MobiDB-lite"/>
    </source>
</evidence>
<feature type="region of interest" description="Disordered" evidence="1">
    <location>
        <begin position="87"/>
        <end position="118"/>
    </location>
</feature>
<evidence type="ECO:0000313" key="3">
    <source>
        <dbReference type="EMBL" id="KAK2187966.1"/>
    </source>
</evidence>
<keyword evidence="2" id="KW-1133">Transmembrane helix</keyword>
<dbReference type="EMBL" id="JAODUO010000148">
    <property type="protein sequence ID" value="KAK2187966.1"/>
    <property type="molecule type" value="Genomic_DNA"/>
</dbReference>
<comment type="caution">
    <text evidence="3">The sequence shown here is derived from an EMBL/GenBank/DDBJ whole genome shotgun (WGS) entry which is preliminary data.</text>
</comment>